<dbReference type="EMBL" id="QEQK01000007">
    <property type="protein sequence ID" value="PWN56111.1"/>
    <property type="molecule type" value="Genomic_DNA"/>
</dbReference>
<dbReference type="Pfam" id="PF23023">
    <property type="entry name" value="Anti-Pycsar_Apyc1"/>
    <property type="match status" value="1"/>
</dbReference>
<feature type="domain" description="Metallo-beta-lactamase" evidence="1">
    <location>
        <begin position="31"/>
        <end position="217"/>
    </location>
</feature>
<dbReference type="PANTHER" id="PTHR46018:SF2">
    <property type="entry name" value="ZINC PHOSPHODIESTERASE ELAC PROTEIN 1"/>
    <property type="match status" value="1"/>
</dbReference>
<protein>
    <submittedName>
        <fullName evidence="2">Metal-dependent hydrolase</fullName>
    </submittedName>
</protein>
<dbReference type="Gene3D" id="3.60.15.10">
    <property type="entry name" value="Ribonuclease Z/Hydroxyacylglutathione hydrolase-like"/>
    <property type="match status" value="1"/>
</dbReference>
<dbReference type="SUPFAM" id="SSF56281">
    <property type="entry name" value="Metallo-hydrolase/oxidoreductase"/>
    <property type="match status" value="1"/>
</dbReference>
<dbReference type="InterPro" id="IPR001279">
    <property type="entry name" value="Metallo-B-lactamas"/>
</dbReference>
<sequence length="254" mass="28432">MPRPRPSPTPCRPVRELLILGCGHSESLTHFNTNAAIRERGRLFLIDAGWTIKPALAAQGHGFADVDGIFITHVHGDHVFGLERIGYESRFGLNRRIPLHLLPALEDELWTHTLQGSMGGNSEGAQQLGDYFDVRYVTGEQLRTPQINAQLIETHHTPGKLCRGLLLEDRVLFTSDTRPIPGLADLDFTIGFHDVTFQTGNPVHASLEELLDVYPASLRKRLYLMSYDDHYAQFEDRVNAEFAGLARQGMTVPL</sequence>
<proteinExistence type="predicted"/>
<dbReference type="GO" id="GO:0042781">
    <property type="term" value="F:3'-tRNA processing endoribonuclease activity"/>
    <property type="evidence" value="ECO:0007669"/>
    <property type="project" value="TreeGrafter"/>
</dbReference>
<keyword evidence="2" id="KW-0378">Hydrolase</keyword>
<dbReference type="Proteomes" id="UP000251800">
    <property type="component" value="Unassembled WGS sequence"/>
</dbReference>
<evidence type="ECO:0000313" key="2">
    <source>
        <dbReference type="EMBL" id="PWN56111.1"/>
    </source>
</evidence>
<dbReference type="AlphaFoldDB" id="A0A363UL17"/>
<comment type="caution">
    <text evidence="2">The sequence shown here is derived from an EMBL/GenBank/DDBJ whole genome shotgun (WGS) entry which is preliminary data.</text>
</comment>
<accession>A0A363UL17</accession>
<organism evidence="2 3">
    <name type="scientific">Abyssibacter profundi</name>
    <dbReference type="NCBI Taxonomy" id="2182787"/>
    <lineage>
        <taxon>Bacteria</taxon>
        <taxon>Pseudomonadati</taxon>
        <taxon>Pseudomonadota</taxon>
        <taxon>Gammaproteobacteria</taxon>
        <taxon>Chromatiales</taxon>
        <taxon>Oceanococcaceae</taxon>
        <taxon>Abyssibacter</taxon>
    </lineage>
</organism>
<reference evidence="2 3" key="1">
    <citation type="submission" date="2018-05" db="EMBL/GenBank/DDBJ databases">
        <title>Abyssibacter profundi OUC007T gen. nov., sp. nov, a marine bacterium isolated from seawater of the Mariana Trench.</title>
        <authorList>
            <person name="Zhou S."/>
        </authorList>
    </citation>
    <scope>NUCLEOTIDE SEQUENCE [LARGE SCALE GENOMIC DNA]</scope>
    <source>
        <strain evidence="2 3">OUC007</strain>
    </source>
</reference>
<dbReference type="GO" id="GO:0046872">
    <property type="term" value="F:metal ion binding"/>
    <property type="evidence" value="ECO:0007669"/>
    <property type="project" value="UniProtKB-KW"/>
</dbReference>
<keyword evidence="3" id="KW-1185">Reference proteome</keyword>
<name>A0A363UL17_9GAMM</name>
<evidence type="ECO:0000313" key="3">
    <source>
        <dbReference type="Proteomes" id="UP000251800"/>
    </source>
</evidence>
<dbReference type="PANTHER" id="PTHR46018">
    <property type="entry name" value="ZINC PHOSPHODIESTERASE ELAC PROTEIN 1"/>
    <property type="match status" value="1"/>
</dbReference>
<evidence type="ECO:0000259" key="1">
    <source>
        <dbReference type="SMART" id="SM00849"/>
    </source>
</evidence>
<gene>
    <name evidence="2" type="ORF">DEH80_09900</name>
</gene>
<dbReference type="InterPro" id="IPR036866">
    <property type="entry name" value="RibonucZ/Hydroxyglut_hydro"/>
</dbReference>
<dbReference type="SMART" id="SM00849">
    <property type="entry name" value="Lactamase_B"/>
    <property type="match status" value="1"/>
</dbReference>
<dbReference type="OrthoDB" id="9803916at2"/>